<protein>
    <submittedName>
        <fullName evidence="4">Uncharacterized protein LOC113870243</fullName>
    </submittedName>
</protein>
<dbReference type="OrthoDB" id="689462at2759"/>
<evidence type="ECO:0000259" key="2">
    <source>
        <dbReference type="Pfam" id="PF05678"/>
    </source>
</evidence>
<dbReference type="AlphaFoldDB" id="A0A8B8M4I3"/>
<keyword evidence="3" id="KW-1185">Reference proteome</keyword>
<dbReference type="InterPro" id="IPR008889">
    <property type="entry name" value="VQ"/>
</dbReference>
<gene>
    <name evidence="4" type="primary">LOC113870243</name>
</gene>
<evidence type="ECO:0000256" key="1">
    <source>
        <dbReference type="SAM" id="MobiDB-lite"/>
    </source>
</evidence>
<evidence type="ECO:0000313" key="4">
    <source>
        <dbReference type="RefSeq" id="XP_027362637.1"/>
    </source>
</evidence>
<feature type="compositionally biased region" description="Low complexity" evidence="1">
    <location>
        <begin position="1"/>
        <end position="17"/>
    </location>
</feature>
<organism evidence="3 4">
    <name type="scientific">Abrus precatorius</name>
    <name type="common">Indian licorice</name>
    <name type="synonym">Glycine abrus</name>
    <dbReference type="NCBI Taxonomy" id="3816"/>
    <lineage>
        <taxon>Eukaryota</taxon>
        <taxon>Viridiplantae</taxon>
        <taxon>Streptophyta</taxon>
        <taxon>Embryophyta</taxon>
        <taxon>Tracheophyta</taxon>
        <taxon>Spermatophyta</taxon>
        <taxon>Magnoliopsida</taxon>
        <taxon>eudicotyledons</taxon>
        <taxon>Gunneridae</taxon>
        <taxon>Pentapetalae</taxon>
        <taxon>rosids</taxon>
        <taxon>fabids</taxon>
        <taxon>Fabales</taxon>
        <taxon>Fabaceae</taxon>
        <taxon>Papilionoideae</taxon>
        <taxon>50 kb inversion clade</taxon>
        <taxon>NPAAA clade</taxon>
        <taxon>indigoferoid/millettioid clade</taxon>
        <taxon>Abreae</taxon>
        <taxon>Abrus</taxon>
    </lineage>
</organism>
<dbReference type="Proteomes" id="UP000694853">
    <property type="component" value="Unplaced"/>
</dbReference>
<dbReference type="RefSeq" id="XP_027362637.1">
    <property type="nucleotide sequence ID" value="XM_027506836.1"/>
</dbReference>
<reference evidence="4" key="2">
    <citation type="submission" date="2025-08" db="UniProtKB">
        <authorList>
            <consortium name="RefSeq"/>
        </authorList>
    </citation>
    <scope>IDENTIFICATION</scope>
    <source>
        <tissue evidence="4">Young leaves</tissue>
    </source>
</reference>
<accession>A0A8B8M4I3</accession>
<dbReference type="PANTHER" id="PTHR34794:SF1">
    <property type="entry name" value="OS10G0101800 PROTEIN"/>
    <property type="match status" value="1"/>
</dbReference>
<dbReference type="Pfam" id="PF05678">
    <property type="entry name" value="VQ"/>
    <property type="match status" value="1"/>
</dbReference>
<feature type="region of interest" description="Disordered" evidence="1">
    <location>
        <begin position="1"/>
        <end position="27"/>
    </location>
</feature>
<reference evidence="3" key="1">
    <citation type="journal article" date="2019" name="Toxins">
        <title>Detection of Abrin-Like and Prepropulchellin-Like Toxin Genes and Transcripts Using Whole Genome Sequencing and Full-Length Transcript Sequencing of Abrus precatorius.</title>
        <authorList>
            <person name="Hovde B.T."/>
            <person name="Daligault H.E."/>
            <person name="Hanschen E.R."/>
            <person name="Kunde Y.A."/>
            <person name="Johnson M.B."/>
            <person name="Starkenburg S.R."/>
            <person name="Johnson S.L."/>
        </authorList>
    </citation>
    <scope>NUCLEOTIDE SEQUENCE [LARGE SCALE GENOMIC DNA]</scope>
</reference>
<name>A0A8B8M4I3_ABRPR</name>
<dbReference type="PANTHER" id="PTHR34794">
    <property type="entry name" value="EXPRESSED PROTEIN"/>
    <property type="match status" value="1"/>
</dbReference>
<evidence type="ECO:0000313" key="3">
    <source>
        <dbReference type="Proteomes" id="UP000694853"/>
    </source>
</evidence>
<feature type="domain" description="VQ" evidence="2">
    <location>
        <begin position="63"/>
        <end position="80"/>
    </location>
</feature>
<proteinExistence type="predicted"/>
<dbReference type="InterPro" id="IPR039610">
    <property type="entry name" value="VQ29"/>
</dbReference>
<dbReference type="GeneID" id="113870243"/>
<dbReference type="KEGG" id="aprc:113870243"/>
<sequence length="164" mass="18260">MEAYSSSYPTSNSSYLSQNPGETKGIKNAYPLQSHSLLHSVRKSQSKPWKRAPVAPPLPTPIKVYKVDAINFRDLVQHLTAAPEFKPQLHHQLLQSVASTATSTMSTNWYEGAQSEALGMESQETTGGLLELNLSSTSSYNWCSVPRMNQETMTNWEPGRVLEF</sequence>